<dbReference type="InterPro" id="IPR043155">
    <property type="entry name" value="VPS33_dom3b"/>
</dbReference>
<dbReference type="EMBL" id="ML004474">
    <property type="protein sequence ID" value="RKP29801.1"/>
    <property type="molecule type" value="Genomic_DNA"/>
</dbReference>
<dbReference type="Proteomes" id="UP000268321">
    <property type="component" value="Unassembled WGS sequence"/>
</dbReference>
<evidence type="ECO:0000313" key="3">
    <source>
        <dbReference type="Proteomes" id="UP000268321"/>
    </source>
</evidence>
<dbReference type="SUPFAM" id="SSF56815">
    <property type="entry name" value="Sec1/munc18-like (SM) proteins"/>
    <property type="match status" value="1"/>
</dbReference>
<proteinExistence type="inferred from homology"/>
<evidence type="ECO:0000256" key="1">
    <source>
        <dbReference type="ARBA" id="ARBA00009884"/>
    </source>
</evidence>
<dbReference type="OrthoDB" id="10262287at2759"/>
<evidence type="ECO:0000313" key="2">
    <source>
        <dbReference type="EMBL" id="RKP29801.1"/>
    </source>
</evidence>
<dbReference type="InterPro" id="IPR027482">
    <property type="entry name" value="Sec1-like_dom2"/>
</dbReference>
<dbReference type="GO" id="GO:0016192">
    <property type="term" value="P:vesicle-mediated transport"/>
    <property type="evidence" value="ECO:0007669"/>
    <property type="project" value="InterPro"/>
</dbReference>
<organism evidence="2 3">
    <name type="scientific">Metschnikowia bicuspidata</name>
    <dbReference type="NCBI Taxonomy" id="27322"/>
    <lineage>
        <taxon>Eukaryota</taxon>
        <taxon>Fungi</taxon>
        <taxon>Dikarya</taxon>
        <taxon>Ascomycota</taxon>
        <taxon>Saccharomycotina</taxon>
        <taxon>Pichiomycetes</taxon>
        <taxon>Metschnikowiaceae</taxon>
        <taxon>Metschnikowia</taxon>
    </lineage>
</organism>
<dbReference type="Pfam" id="PF00995">
    <property type="entry name" value="Sec1"/>
    <property type="match status" value="1"/>
</dbReference>
<sequence length="702" mass="79274">MDPPSLAQDLNHASLENLWACLDRVYTEKNFLVISQGLSKLVNCLTPFLNVRKRGKFEQLTWLDEIAHSPALLRSLSAHSSLIVLVETSDRDLALLRQLWTNLEGTRHQAVLIVRDLTRSFYYELCAKIFMQDALSLLSSAADVDLKRLSVRVTAQCRLLNWEMYPICIEDFVLTLGMDKGGLDAYFNNPIQVVSGLVDAVAKVVSKFVGRKDVIKLKNAFAKGDHASLLLNVLLNDKLPDLVATQFSANEAEFYSKMLTGNTDIVVLERNLDYFPLLLSHMTYLALLDDLFGTADEYNSILETEENLNDELYENLKHLNFGSICAKLNKLAKYLQLEYCASDKMSDLQEIKQLVLNLGNLTSKHDLVRKHTALSENVLTRIKADLDSDYTYNFREKLLELQNEIFDLDYRQQVQKLMAVFNLSVPHDSILCLVVLISLMNDGIRKKDLDAIERELGLQYGSEPLLVLRNLQEKKLVKLNTKGNDFFGAFTFGKTELESMTTTPTTTSTKIGAFPAPNNASEAARNIGYEDIALVGVSAGQDVYKSTYALISKFWNLHPLEEEEEETLGPIESVADYAQPSFALTGATVPLMYRLVESLYSREFLKYKPVNSVYKRPNWANLNLDTMFKGQTIDKNVCDELDNRKNPARVSTRQEYVIVVVVGGITRSEISAFAHLQSKISKRILVVTSGLLNTKKFMESMK</sequence>
<reference evidence="3" key="1">
    <citation type="journal article" date="2018" name="Nat. Microbiol.">
        <title>Leveraging single-cell genomics to expand the fungal tree of life.</title>
        <authorList>
            <person name="Ahrendt S.R."/>
            <person name="Quandt C.A."/>
            <person name="Ciobanu D."/>
            <person name="Clum A."/>
            <person name="Salamov A."/>
            <person name="Andreopoulos B."/>
            <person name="Cheng J.F."/>
            <person name="Woyke T."/>
            <person name="Pelin A."/>
            <person name="Henrissat B."/>
            <person name="Reynolds N.K."/>
            <person name="Benny G.L."/>
            <person name="Smith M.E."/>
            <person name="James T.Y."/>
            <person name="Grigoriev I.V."/>
        </authorList>
    </citation>
    <scope>NUCLEOTIDE SEQUENCE [LARGE SCALE GENOMIC DNA]</scope>
    <source>
        <strain evidence="3">Baker2002</strain>
    </source>
</reference>
<dbReference type="PANTHER" id="PTHR11679">
    <property type="entry name" value="VESICLE PROTEIN SORTING-ASSOCIATED"/>
    <property type="match status" value="1"/>
</dbReference>
<dbReference type="Gene3D" id="3.90.830.10">
    <property type="entry name" value="Syntaxin Binding Protein 1, Chain A, domain 2"/>
    <property type="match status" value="1"/>
</dbReference>
<protein>
    <submittedName>
        <fullName evidence="2">Sec1-like protein</fullName>
    </submittedName>
</protein>
<keyword evidence="3" id="KW-1185">Reference proteome</keyword>
<accession>A0A4P9ZCH1</accession>
<dbReference type="Gene3D" id="1.25.40.850">
    <property type="match status" value="1"/>
</dbReference>
<comment type="similarity">
    <text evidence="1">Belongs to the STXBP/unc-18/SEC1 family.</text>
</comment>
<dbReference type="AlphaFoldDB" id="A0A4P9ZCH1"/>
<dbReference type="InterPro" id="IPR036045">
    <property type="entry name" value="Sec1-like_sf"/>
</dbReference>
<dbReference type="InterPro" id="IPR001619">
    <property type="entry name" value="Sec1-like"/>
</dbReference>
<dbReference type="InterPro" id="IPR043127">
    <property type="entry name" value="Sec-1-like_dom3a"/>
</dbReference>
<gene>
    <name evidence="2" type="ORF">METBISCDRAFT_27934</name>
</gene>
<name>A0A4P9ZCH1_9ASCO</name>
<dbReference type="Gene3D" id="3.40.50.1910">
    <property type="match status" value="1"/>
</dbReference>